<evidence type="ECO:0000313" key="2">
    <source>
        <dbReference type="Proteomes" id="UP000824029"/>
    </source>
</evidence>
<dbReference type="AlphaFoldDB" id="A0A9D2IQU0"/>
<reference evidence="1" key="2">
    <citation type="submission" date="2021-04" db="EMBL/GenBank/DDBJ databases">
        <authorList>
            <person name="Gilroy R."/>
        </authorList>
    </citation>
    <scope>NUCLEOTIDE SEQUENCE</scope>
    <source>
        <strain evidence="1">ChiHecolR3B27-1887</strain>
    </source>
</reference>
<dbReference type="Proteomes" id="UP000824029">
    <property type="component" value="Unassembled WGS sequence"/>
</dbReference>
<comment type="caution">
    <text evidence="1">The sequence shown here is derived from an EMBL/GenBank/DDBJ whole genome shotgun (WGS) entry which is preliminary data.</text>
</comment>
<name>A0A9D2IQU0_9ACTN</name>
<proteinExistence type="predicted"/>
<gene>
    <name evidence="1" type="ORF">IAA22_08105</name>
</gene>
<protein>
    <submittedName>
        <fullName evidence="1">Uncharacterized protein</fullName>
    </submittedName>
</protein>
<sequence length="88" mass="9616">MAETSYDLTVSELRDLRAWRLLLIEAYGRVHGLDELAFTRAMPLDDALSALGLGGSVWASEHWLELRSALEAPVEMPAPLVPSVPEAA</sequence>
<dbReference type="EMBL" id="DXBZ01000163">
    <property type="protein sequence ID" value="HIZ19052.1"/>
    <property type="molecule type" value="Genomic_DNA"/>
</dbReference>
<evidence type="ECO:0000313" key="1">
    <source>
        <dbReference type="EMBL" id="HIZ19052.1"/>
    </source>
</evidence>
<reference evidence="1" key="1">
    <citation type="journal article" date="2021" name="PeerJ">
        <title>Extensive microbial diversity within the chicken gut microbiome revealed by metagenomics and culture.</title>
        <authorList>
            <person name="Gilroy R."/>
            <person name="Ravi A."/>
            <person name="Getino M."/>
            <person name="Pursley I."/>
            <person name="Horton D.L."/>
            <person name="Alikhan N.F."/>
            <person name="Baker D."/>
            <person name="Gharbi K."/>
            <person name="Hall N."/>
            <person name="Watson M."/>
            <person name="Adriaenssens E.M."/>
            <person name="Foster-Nyarko E."/>
            <person name="Jarju S."/>
            <person name="Secka A."/>
            <person name="Antonio M."/>
            <person name="Oren A."/>
            <person name="Chaudhuri R.R."/>
            <person name="La Ragione R."/>
            <person name="Hildebrand F."/>
            <person name="Pallen M.J."/>
        </authorList>
    </citation>
    <scope>NUCLEOTIDE SEQUENCE</scope>
    <source>
        <strain evidence="1">ChiHecolR3B27-1887</strain>
    </source>
</reference>
<organism evidence="1 2">
    <name type="scientific">Candidatus Olsenella stercoravium</name>
    <dbReference type="NCBI Taxonomy" id="2838713"/>
    <lineage>
        <taxon>Bacteria</taxon>
        <taxon>Bacillati</taxon>
        <taxon>Actinomycetota</taxon>
        <taxon>Coriobacteriia</taxon>
        <taxon>Coriobacteriales</taxon>
        <taxon>Atopobiaceae</taxon>
        <taxon>Olsenella</taxon>
    </lineage>
</organism>
<accession>A0A9D2IQU0</accession>